<dbReference type="InterPro" id="IPR030456">
    <property type="entry name" value="TF_fork_head_CS_2"/>
</dbReference>
<feature type="compositionally biased region" description="Pro residues" evidence="4">
    <location>
        <begin position="438"/>
        <end position="447"/>
    </location>
</feature>
<feature type="region of interest" description="Disordered" evidence="4">
    <location>
        <begin position="1"/>
        <end position="35"/>
    </location>
</feature>
<sequence>MSDYCFQPTKSFPIVQENQQRPSPPSQQQQKKPNELKFKIESVGIHPEDDDDLDMCPARVRPSWPKQIIPWWIPSHPNEKPPYSYATLIAHAILASKDGRLTLNDIYTWISKNYPTFSVGNGGWQNSIRHNLSLNKKWFYKIDRRPTQANPGKGCYWTLIAGTEQIFIDNLTQEGGHSRKHHDIGLTAELSIGQRRGACYYNHSNAVTPTTPTTPSSINVDTPPPTPTKPLLSPLYTTFRMADMAPKAEDSSVVALDDSDNDSGVDVGSEYIDRKHLKKRRRTNTAPVNSTPSTAIMTTASSATTTPIMTLDMDELHVNKYHHQSMVYGTPTSACVPSFEGINYEVNHWMEHSLAYADQRPQPQQWIAPIQQPNTSLWKRQLPITIRLDDEEVTQKYLHFEDDEDEHHTHNNNSNNLMLTTSLNSNDLSFNNLYPSHSLPPPPPPPQQQQQQHQSSSFNSMPLQPQYQLFQFVSMQDILYS</sequence>
<evidence type="ECO:0000256" key="1">
    <source>
        <dbReference type="ARBA" id="ARBA00023125"/>
    </source>
</evidence>
<dbReference type="CDD" id="cd00059">
    <property type="entry name" value="FH_FOX"/>
    <property type="match status" value="1"/>
</dbReference>
<dbReference type="SUPFAM" id="SSF46785">
    <property type="entry name" value="Winged helix' DNA-binding domain"/>
    <property type="match status" value="1"/>
</dbReference>
<dbReference type="OrthoDB" id="5954824at2759"/>
<dbReference type="PROSITE" id="PS50039">
    <property type="entry name" value="FORK_HEAD_3"/>
    <property type="match status" value="1"/>
</dbReference>
<evidence type="ECO:0000256" key="4">
    <source>
        <dbReference type="SAM" id="MobiDB-lite"/>
    </source>
</evidence>
<feature type="DNA-binding region" description="Fork-head" evidence="3">
    <location>
        <begin position="80"/>
        <end position="182"/>
    </location>
</feature>
<feature type="compositionally biased region" description="Low complexity" evidence="4">
    <location>
        <begin position="411"/>
        <end position="437"/>
    </location>
</feature>
<protein>
    <recommendedName>
        <fullName evidence="5">Fork-head domain-containing protein</fullName>
    </recommendedName>
</protein>
<dbReference type="GO" id="GO:0005634">
    <property type="term" value="C:nucleus"/>
    <property type="evidence" value="ECO:0007669"/>
    <property type="project" value="UniProtKB-SubCell"/>
</dbReference>
<dbReference type="PROSITE" id="PS00657">
    <property type="entry name" value="FORK_HEAD_1"/>
    <property type="match status" value="1"/>
</dbReference>
<feature type="compositionally biased region" description="Low complexity" evidence="4">
    <location>
        <begin position="448"/>
        <end position="457"/>
    </location>
</feature>
<feature type="region of interest" description="Disordered" evidence="4">
    <location>
        <begin position="402"/>
        <end position="460"/>
    </location>
</feature>
<dbReference type="STRING" id="1220926.S2J6M4"/>
<dbReference type="GO" id="GO:0000981">
    <property type="term" value="F:DNA-binding transcription factor activity, RNA polymerase II-specific"/>
    <property type="evidence" value="ECO:0007669"/>
    <property type="project" value="TreeGrafter"/>
</dbReference>
<dbReference type="GO" id="GO:0009653">
    <property type="term" value="P:anatomical structure morphogenesis"/>
    <property type="evidence" value="ECO:0007669"/>
    <property type="project" value="TreeGrafter"/>
</dbReference>
<dbReference type="FunFam" id="1.10.10.10:FF:000135">
    <property type="entry name" value="forkhead box protein G1"/>
    <property type="match status" value="1"/>
</dbReference>
<dbReference type="PANTHER" id="PTHR11829">
    <property type="entry name" value="FORKHEAD BOX PROTEIN"/>
    <property type="match status" value="1"/>
</dbReference>
<dbReference type="GO" id="GO:0000978">
    <property type="term" value="F:RNA polymerase II cis-regulatory region sequence-specific DNA binding"/>
    <property type="evidence" value="ECO:0007669"/>
    <property type="project" value="TreeGrafter"/>
</dbReference>
<keyword evidence="1 3" id="KW-0238">DNA-binding</keyword>
<dbReference type="InParanoid" id="S2J6M4"/>
<dbReference type="InterPro" id="IPR001766">
    <property type="entry name" value="Fork_head_dom"/>
</dbReference>
<dbReference type="eggNOG" id="KOG2294">
    <property type="taxonomic scope" value="Eukaryota"/>
</dbReference>
<evidence type="ECO:0000313" key="6">
    <source>
        <dbReference type="EMBL" id="EPB83907.1"/>
    </source>
</evidence>
<proteinExistence type="predicted"/>
<reference evidence="7" key="1">
    <citation type="submission" date="2013-05" db="EMBL/GenBank/DDBJ databases">
        <title>The Genome sequence of Mucor circinelloides f. circinelloides 1006PhL.</title>
        <authorList>
            <consortium name="The Broad Institute Genomics Platform"/>
            <person name="Cuomo C."/>
            <person name="Earl A."/>
            <person name="Findley K."/>
            <person name="Lee S.C."/>
            <person name="Walker B."/>
            <person name="Young S."/>
            <person name="Zeng Q."/>
            <person name="Gargeya S."/>
            <person name="Fitzgerald M."/>
            <person name="Haas B."/>
            <person name="Abouelleil A."/>
            <person name="Allen A.W."/>
            <person name="Alvarado L."/>
            <person name="Arachchi H.M."/>
            <person name="Berlin A.M."/>
            <person name="Chapman S.B."/>
            <person name="Gainer-Dewar J."/>
            <person name="Goldberg J."/>
            <person name="Griggs A."/>
            <person name="Gujja S."/>
            <person name="Hansen M."/>
            <person name="Howarth C."/>
            <person name="Imamovic A."/>
            <person name="Ireland A."/>
            <person name="Larimer J."/>
            <person name="McCowan C."/>
            <person name="Murphy C."/>
            <person name="Pearson M."/>
            <person name="Poon T.W."/>
            <person name="Priest M."/>
            <person name="Roberts A."/>
            <person name="Saif S."/>
            <person name="Shea T."/>
            <person name="Sisk P."/>
            <person name="Sykes S."/>
            <person name="Wortman J."/>
            <person name="Nusbaum C."/>
            <person name="Birren B."/>
        </authorList>
    </citation>
    <scope>NUCLEOTIDE SEQUENCE [LARGE SCALE GENOMIC DNA]</scope>
    <source>
        <strain evidence="7">1006PhL</strain>
    </source>
</reference>
<dbReference type="PANTHER" id="PTHR11829:SF343">
    <property type="entry name" value="FORK-HEAD DOMAIN-CONTAINING PROTEIN"/>
    <property type="match status" value="1"/>
</dbReference>
<dbReference type="Proteomes" id="UP000014254">
    <property type="component" value="Unassembled WGS sequence"/>
</dbReference>
<feature type="region of interest" description="Disordered" evidence="4">
    <location>
        <begin position="210"/>
        <end position="229"/>
    </location>
</feature>
<comment type="subcellular location">
    <subcellularLocation>
        <location evidence="3">Nucleus</location>
    </subcellularLocation>
</comment>
<dbReference type="GO" id="GO:0030154">
    <property type="term" value="P:cell differentiation"/>
    <property type="evidence" value="ECO:0007669"/>
    <property type="project" value="TreeGrafter"/>
</dbReference>
<dbReference type="InterPro" id="IPR018122">
    <property type="entry name" value="TF_fork_head_CS_1"/>
</dbReference>
<keyword evidence="7" id="KW-1185">Reference proteome</keyword>
<dbReference type="PROSITE" id="PS00658">
    <property type="entry name" value="FORK_HEAD_2"/>
    <property type="match status" value="1"/>
</dbReference>
<gene>
    <name evidence="6" type="ORF">HMPREF1544_09361</name>
</gene>
<organism evidence="6 7">
    <name type="scientific">Mucor circinelloides f. circinelloides (strain 1006PhL)</name>
    <name type="common">Mucormycosis agent</name>
    <name type="synonym">Calyptromyces circinelloides</name>
    <dbReference type="NCBI Taxonomy" id="1220926"/>
    <lineage>
        <taxon>Eukaryota</taxon>
        <taxon>Fungi</taxon>
        <taxon>Fungi incertae sedis</taxon>
        <taxon>Mucoromycota</taxon>
        <taxon>Mucoromycotina</taxon>
        <taxon>Mucoromycetes</taxon>
        <taxon>Mucorales</taxon>
        <taxon>Mucorineae</taxon>
        <taxon>Mucoraceae</taxon>
        <taxon>Mucor</taxon>
    </lineage>
</organism>
<accession>S2J6M4</accession>
<evidence type="ECO:0000256" key="3">
    <source>
        <dbReference type="PROSITE-ProRule" id="PRU00089"/>
    </source>
</evidence>
<dbReference type="InterPro" id="IPR050211">
    <property type="entry name" value="FOX_domain-containing"/>
</dbReference>
<dbReference type="PRINTS" id="PR00053">
    <property type="entry name" value="FORKHEAD"/>
</dbReference>
<evidence type="ECO:0000256" key="2">
    <source>
        <dbReference type="ARBA" id="ARBA00023242"/>
    </source>
</evidence>
<feature type="domain" description="Fork-head" evidence="5">
    <location>
        <begin position="80"/>
        <end position="182"/>
    </location>
</feature>
<keyword evidence="2 3" id="KW-0539">Nucleus</keyword>
<dbReference type="SMART" id="SM00339">
    <property type="entry name" value="FH"/>
    <property type="match status" value="1"/>
</dbReference>
<dbReference type="InterPro" id="IPR036388">
    <property type="entry name" value="WH-like_DNA-bd_sf"/>
</dbReference>
<evidence type="ECO:0000259" key="5">
    <source>
        <dbReference type="PROSITE" id="PS50039"/>
    </source>
</evidence>
<dbReference type="Pfam" id="PF00250">
    <property type="entry name" value="Forkhead"/>
    <property type="match status" value="1"/>
</dbReference>
<evidence type="ECO:0000313" key="7">
    <source>
        <dbReference type="Proteomes" id="UP000014254"/>
    </source>
</evidence>
<dbReference type="Gene3D" id="1.10.10.10">
    <property type="entry name" value="Winged helix-like DNA-binding domain superfamily/Winged helix DNA-binding domain"/>
    <property type="match status" value="1"/>
</dbReference>
<feature type="compositionally biased region" description="Low complexity" evidence="4">
    <location>
        <begin position="16"/>
        <end position="31"/>
    </location>
</feature>
<dbReference type="InterPro" id="IPR036390">
    <property type="entry name" value="WH_DNA-bd_sf"/>
</dbReference>
<dbReference type="VEuPathDB" id="FungiDB:HMPREF1544_09361"/>
<dbReference type="EMBL" id="KE124055">
    <property type="protein sequence ID" value="EPB83907.1"/>
    <property type="molecule type" value="Genomic_DNA"/>
</dbReference>
<name>S2J6M4_MUCC1</name>
<dbReference type="AlphaFoldDB" id="S2J6M4"/>